<accession>A0A7J0E276</accession>
<protein>
    <submittedName>
        <fullName evidence="1">Uncharacterized protein</fullName>
    </submittedName>
</protein>
<gene>
    <name evidence="1" type="ORF">Acr_01g0001810</name>
</gene>
<name>A0A7J0E276_9ERIC</name>
<sequence length="168" mass="19245">MKTVIKGDVGRRIGATMGEVLEVIMPEPGSRFDRSIRLQVSIDSTVPLQRGIKGGIVGHGGKSCSKRSKVYTEMISTETGCKPHRQKRSWEINRGERGILSGRRILSPQMERVLMKAKIKAAGMLKIQIVISFRNGEEIMERILRLEKRCWPRFGRKRKKKDPIKFWQ</sequence>
<evidence type="ECO:0000313" key="2">
    <source>
        <dbReference type="Proteomes" id="UP000585474"/>
    </source>
</evidence>
<dbReference type="OrthoDB" id="1249995at2759"/>
<dbReference type="EMBL" id="BJWL01000001">
    <property type="protein sequence ID" value="GFY80372.1"/>
    <property type="molecule type" value="Genomic_DNA"/>
</dbReference>
<keyword evidence="2" id="KW-1185">Reference proteome</keyword>
<dbReference type="AlphaFoldDB" id="A0A7J0E276"/>
<comment type="caution">
    <text evidence="1">The sequence shown here is derived from an EMBL/GenBank/DDBJ whole genome shotgun (WGS) entry which is preliminary data.</text>
</comment>
<evidence type="ECO:0000313" key="1">
    <source>
        <dbReference type="EMBL" id="GFY80372.1"/>
    </source>
</evidence>
<organism evidence="1 2">
    <name type="scientific">Actinidia rufa</name>
    <dbReference type="NCBI Taxonomy" id="165716"/>
    <lineage>
        <taxon>Eukaryota</taxon>
        <taxon>Viridiplantae</taxon>
        <taxon>Streptophyta</taxon>
        <taxon>Embryophyta</taxon>
        <taxon>Tracheophyta</taxon>
        <taxon>Spermatophyta</taxon>
        <taxon>Magnoliopsida</taxon>
        <taxon>eudicotyledons</taxon>
        <taxon>Gunneridae</taxon>
        <taxon>Pentapetalae</taxon>
        <taxon>asterids</taxon>
        <taxon>Ericales</taxon>
        <taxon>Actinidiaceae</taxon>
        <taxon>Actinidia</taxon>
    </lineage>
</organism>
<reference evidence="1 2" key="1">
    <citation type="submission" date="2019-07" db="EMBL/GenBank/DDBJ databases">
        <title>De Novo Assembly of kiwifruit Actinidia rufa.</title>
        <authorList>
            <person name="Sugita-Konishi S."/>
            <person name="Sato K."/>
            <person name="Mori E."/>
            <person name="Abe Y."/>
            <person name="Kisaki G."/>
            <person name="Hamano K."/>
            <person name="Suezawa K."/>
            <person name="Otani M."/>
            <person name="Fukuda T."/>
            <person name="Manabe T."/>
            <person name="Gomi K."/>
            <person name="Tabuchi M."/>
            <person name="Akimitsu K."/>
            <person name="Kataoka I."/>
        </authorList>
    </citation>
    <scope>NUCLEOTIDE SEQUENCE [LARGE SCALE GENOMIC DNA]</scope>
    <source>
        <strain evidence="2">cv. Fuchu</strain>
    </source>
</reference>
<dbReference type="Proteomes" id="UP000585474">
    <property type="component" value="Unassembled WGS sequence"/>
</dbReference>
<proteinExistence type="predicted"/>